<evidence type="ECO:0000313" key="3">
    <source>
        <dbReference type="EMBL" id="CEL24082.1"/>
    </source>
</evidence>
<dbReference type="AlphaFoldDB" id="A0A089ZHD1"/>
<feature type="transmembrane region" description="Helical" evidence="1">
    <location>
        <begin position="385"/>
        <end position="407"/>
    </location>
</feature>
<evidence type="ECO:0000256" key="1">
    <source>
        <dbReference type="SAM" id="Phobius"/>
    </source>
</evidence>
<dbReference type="GeneID" id="26738697"/>
<reference evidence="2" key="1">
    <citation type="submission" date="2013-12" db="EMBL/GenBank/DDBJ databases">
        <title>The complete genome sequence of Methanobacterium sp. BRM9.</title>
        <authorList>
            <consortium name="Pastoral Greenhouse Gas Research Consortium"/>
            <person name="Kelly W.J."/>
            <person name="Leahy S.C."/>
            <person name="Perry R."/>
            <person name="Li D."/>
            <person name="Altermann E."/>
            <person name="Lambie S.C."/>
            <person name="Attwood G.T."/>
        </authorList>
    </citation>
    <scope>NUCLEOTIDE SEQUENCE [LARGE SCALE GENOMIC DNA]</scope>
    <source>
        <strain evidence="2">BRM9</strain>
    </source>
</reference>
<evidence type="ECO:0000313" key="2">
    <source>
        <dbReference type="EMBL" id="AIS32725.1"/>
    </source>
</evidence>
<keyword evidence="1" id="KW-1133">Transmembrane helix</keyword>
<feature type="transmembrane region" description="Helical" evidence="1">
    <location>
        <begin position="171"/>
        <end position="192"/>
    </location>
</feature>
<feature type="transmembrane region" description="Helical" evidence="1">
    <location>
        <begin position="321"/>
        <end position="339"/>
    </location>
</feature>
<dbReference type="KEGG" id="mfc:BRM9_1921"/>
<dbReference type="Proteomes" id="UP000029661">
    <property type="component" value="Chromosome"/>
</dbReference>
<reference evidence="3" key="2">
    <citation type="submission" date="2014-09" db="EMBL/GenBank/DDBJ databases">
        <authorList>
            <person name="Bishop-Lilly K.A."/>
            <person name="Broomall S.M."/>
            <person name="Chain P.S."/>
            <person name="Chertkov O."/>
            <person name="Coyne S.R."/>
            <person name="Daligault H.E."/>
            <person name="Davenport K.W."/>
            <person name="Erkkila T."/>
            <person name="Frey K.G."/>
            <person name="Gibbons H.S."/>
            <person name="Gu W."/>
            <person name="Jaissle J."/>
            <person name="Johnson S.L."/>
            <person name="Koroleva G.I."/>
            <person name="Ladner J.T."/>
            <person name="Lo C.-C."/>
            <person name="Minogue T.D."/>
            <person name="Munk C."/>
            <person name="Palacios G.F."/>
            <person name="Redden C.L."/>
            <person name="Rosenzweig C.N."/>
            <person name="Scholz M.B."/>
            <person name="Teshima H."/>
            <person name="Xu Y."/>
        </authorList>
    </citation>
    <scope>NUCLEOTIDE SEQUENCE</scope>
    <source>
        <strain evidence="3">Mb9</strain>
    </source>
</reference>
<dbReference type="EMBL" id="LN734822">
    <property type="protein sequence ID" value="CEL24082.1"/>
    <property type="molecule type" value="Genomic_DNA"/>
</dbReference>
<feature type="transmembrane region" description="Helical" evidence="1">
    <location>
        <begin position="355"/>
        <end position="373"/>
    </location>
</feature>
<evidence type="ECO:0000313" key="4">
    <source>
        <dbReference type="Proteomes" id="UP000029661"/>
    </source>
</evidence>
<feature type="transmembrane region" description="Helical" evidence="1">
    <location>
        <begin position="12"/>
        <end position="32"/>
    </location>
</feature>
<keyword evidence="1" id="KW-0812">Transmembrane</keyword>
<dbReference type="RefSeq" id="WP_048085602.1">
    <property type="nucleotide sequence ID" value="NZ_CP006933.1"/>
</dbReference>
<feature type="transmembrane region" description="Helical" evidence="1">
    <location>
        <begin position="123"/>
        <end position="141"/>
    </location>
</feature>
<feature type="transmembrane region" description="Helical" evidence="1">
    <location>
        <begin position="257"/>
        <end position="275"/>
    </location>
</feature>
<feature type="transmembrane region" description="Helical" evidence="1">
    <location>
        <begin position="287"/>
        <end position="309"/>
    </location>
</feature>
<dbReference type="PATRIC" id="fig|2162.10.peg.448"/>
<keyword evidence="1" id="KW-0472">Membrane</keyword>
<feature type="transmembrane region" description="Helical" evidence="1">
    <location>
        <begin position="213"/>
        <end position="234"/>
    </location>
</feature>
<gene>
    <name evidence="2" type="ORF">BRM9_1921</name>
    <name evidence="3" type="ORF">MB9_0435</name>
</gene>
<feature type="transmembrane region" description="Helical" evidence="1">
    <location>
        <begin position="440"/>
        <end position="458"/>
    </location>
</feature>
<name>A0A089ZHD1_METFO</name>
<feature type="transmembrane region" description="Helical" evidence="1">
    <location>
        <begin position="148"/>
        <end position="165"/>
    </location>
</feature>
<accession>A0A089ZHD1</accession>
<proteinExistence type="predicted"/>
<dbReference type="Proteomes" id="UP000062768">
    <property type="component" value="Chromosome I"/>
</dbReference>
<keyword evidence="5" id="KW-1185">Reference proteome</keyword>
<dbReference type="EMBL" id="CP006933">
    <property type="protein sequence ID" value="AIS32725.1"/>
    <property type="molecule type" value="Genomic_DNA"/>
</dbReference>
<organism evidence="2 4">
    <name type="scientific">Methanobacterium formicicum</name>
    <dbReference type="NCBI Taxonomy" id="2162"/>
    <lineage>
        <taxon>Archaea</taxon>
        <taxon>Methanobacteriati</taxon>
        <taxon>Methanobacteriota</taxon>
        <taxon>Methanomada group</taxon>
        <taxon>Methanobacteria</taxon>
        <taxon>Methanobacteriales</taxon>
        <taxon>Methanobacteriaceae</taxon>
        <taxon>Methanobacterium</taxon>
    </lineage>
</organism>
<evidence type="ECO:0000313" key="5">
    <source>
        <dbReference type="Proteomes" id="UP000062768"/>
    </source>
</evidence>
<protein>
    <submittedName>
        <fullName evidence="3">Putative membrane protein</fullName>
    </submittedName>
</protein>
<sequence>MTVKDWKKEQILVIISVFLLFSINLLVFQYTVDIREPWHGELSSGHHQWLSGSTLKFAKNWYRDGPLNLGFTLLENPSSIEFPDILSRQPYVNYLPGCIIPLYVIGELTATEPNAALLMDYNLLNHFLIAFFLSILIFIFLRQIKIDPVNSFLFATVPLFLELLLPGPLYWHQNVFFADQAVILPFVAYILLEVIQDSYKGRYSRFLGVTQNFILLYGFLTDWLFVFIILTVYIKRILEGKLCFSRENFAHSLKDNLKFWIVPSIVLAFFVIQVYSWGLTGTVLSKVLFRVGISSDGSVTVTNGLISFYQYVTSGYGEIGFYALCFSLITLVVLLLYVLRERFIAQNTDFRIKKIAALMVMLFLPCILQLILFKNHTLLHDFSVLKLSVPLTTIPFVLAPISWYLLVKTHIIENHLKIPLTFKGRLLEKMKVNKLLKPDLTLLVIFLVVTASASFYLANEHPHYPELFPSGNPDYEVLGTSIQKNTQYSDLVFSPNFEIPINPPQQLSYSMKRVYKIRSLDEIGSYTQGLSGYHVVIMFIGPPSPQWAEILANYPLIQDGNYYYYQLN</sequence>